<reference evidence="1 2" key="1">
    <citation type="journal article" date="2012" name="Appl. Environ. Microbiol.">
        <title>Short-read sequencing for genomic analysis of the brown rot fungus Fibroporia radiculosa.</title>
        <authorList>
            <person name="Tang J.D."/>
            <person name="Perkins A.D."/>
            <person name="Sonstegard T.S."/>
            <person name="Schroeder S.G."/>
            <person name="Burgess S.C."/>
            <person name="Diehl S.V."/>
        </authorList>
    </citation>
    <scope>NUCLEOTIDE SEQUENCE [LARGE SCALE GENOMIC DNA]</scope>
    <source>
        <strain evidence="1 2">TFFH 294</strain>
    </source>
</reference>
<evidence type="ECO:0000313" key="2">
    <source>
        <dbReference type="Proteomes" id="UP000006352"/>
    </source>
</evidence>
<gene>
    <name evidence="1" type="ORF">FIBRA_07891</name>
</gene>
<dbReference type="Proteomes" id="UP000006352">
    <property type="component" value="Unassembled WGS sequence"/>
</dbReference>
<evidence type="ECO:0000313" key="1">
    <source>
        <dbReference type="EMBL" id="CCM05661.1"/>
    </source>
</evidence>
<dbReference type="STRING" id="599839.J4IC23"/>
<dbReference type="GeneID" id="24100572"/>
<proteinExistence type="predicted"/>
<sequence>MRVPSKPIPKSPDRSSLRKRMHITESKFRELTACLRTLADQHLDVRLTYATQNPTAKRKLQDEANLEACARHPFLRKYYEGAWPIDQFLDRYVRARRHWIKKSTGIRHGHRVPPTNLNQSQKKVPAFDHAQTYQAQTDDRQIEVTVEPIAALDEVTSASSLCPSSTWPEVAVETAAASESNTGSFLQFIQRSSPKLEKYITAFGQVGIDSKAGIHMLLGWPEEYCIDLVRKDMGLTPSQADDVCQALDELTL</sequence>
<dbReference type="OrthoDB" id="2804468at2759"/>
<dbReference type="HOGENOM" id="CLU_1102804_0_0_1"/>
<dbReference type="RefSeq" id="XP_012184944.1">
    <property type="nucleotide sequence ID" value="XM_012329554.1"/>
</dbReference>
<accession>J4IC23</accession>
<keyword evidence="2" id="KW-1185">Reference proteome</keyword>
<protein>
    <submittedName>
        <fullName evidence="1">Uncharacterized protein</fullName>
    </submittedName>
</protein>
<dbReference type="AlphaFoldDB" id="J4IC23"/>
<name>J4IC23_9APHY</name>
<dbReference type="EMBL" id="HE797199">
    <property type="protein sequence ID" value="CCM05661.1"/>
    <property type="molecule type" value="Genomic_DNA"/>
</dbReference>
<dbReference type="InParanoid" id="J4IC23"/>
<organism evidence="1 2">
    <name type="scientific">Fibroporia radiculosa</name>
    <dbReference type="NCBI Taxonomy" id="599839"/>
    <lineage>
        <taxon>Eukaryota</taxon>
        <taxon>Fungi</taxon>
        <taxon>Dikarya</taxon>
        <taxon>Basidiomycota</taxon>
        <taxon>Agaricomycotina</taxon>
        <taxon>Agaricomycetes</taxon>
        <taxon>Polyporales</taxon>
        <taxon>Fibroporiaceae</taxon>
        <taxon>Fibroporia</taxon>
    </lineage>
</organism>